<reference evidence="2" key="8">
    <citation type="journal article" date="2005" name="Science">
        <title>Antisense Transcription in the Mammalian Transcriptome.</title>
        <authorList>
            <consortium name="RIKEN Genome Exploration Research Group and Genome Science Group (Genome Network Project Core Group) and the FANTOM Consortium"/>
        </authorList>
    </citation>
    <scope>NUCLEOTIDE SEQUENCE</scope>
    <source>
        <strain evidence="2">C57BL/6J</strain>
        <tissue evidence="2">Testis</tissue>
    </source>
</reference>
<dbReference type="AlphaFoldDB" id="Q9CVQ7"/>
<reference evidence="2" key="6">
    <citation type="journal article" date="2002" name="Nature">
        <title>Analysis of the mouse transcriptome based on functional annotation of 60,770 full-length cDNAs.</title>
        <authorList>
            <consortium name="The FANTOM Consortium and the RIKEN Genome Exploration Research Group Phase I and II Team"/>
        </authorList>
    </citation>
    <scope>NUCLEOTIDE SEQUENCE</scope>
    <source>
        <strain evidence="2">C57BL/6J</strain>
        <tissue evidence="2">Testis</tissue>
    </source>
</reference>
<sequence length="163" mass="16896">GPLWHQRGDTGFLCPGPSRRGRVRSSECGGSGGGGEGRGGWSPRGGQRSDRNFRSVVVDVSDAHDNLAGGCPGPWTSVLSPHVQLVGVLALVVHLPSQGEAARARVEPEEVAGFGRGAGAEGEHNVAVGTFVGIGSVQVEQQRSHRASLEATLALFQKNKITA</sequence>
<evidence type="ECO:0000313" key="2">
    <source>
        <dbReference type="EMBL" id="BAB24807.1"/>
    </source>
</evidence>
<reference evidence="2" key="2">
    <citation type="journal article" date="2000" name="Genome Res.">
        <title>Normalization and subtraction of cap-trapper-selected cDNAs to prepare full-length cDNA libraries for rapid discovery of new genes.</title>
        <authorList>
            <person name="Carninci P."/>
            <person name="Shibata Y."/>
            <person name="Hayatsu N."/>
            <person name="Sugahara Y."/>
            <person name="Shibata K."/>
            <person name="Itoh M."/>
            <person name="Konno H."/>
            <person name="Okazaki Y."/>
            <person name="Muramatsu M."/>
            <person name="Hayashizaki Y."/>
        </authorList>
    </citation>
    <scope>NUCLEOTIDE SEQUENCE</scope>
    <source>
        <strain evidence="2">C57BL/6J</strain>
        <tissue evidence="2">Testis</tissue>
    </source>
</reference>
<feature type="region of interest" description="Disordered" evidence="1">
    <location>
        <begin position="1"/>
        <end position="50"/>
    </location>
</feature>
<protein>
    <submittedName>
        <fullName evidence="2">Uncharacterized protein</fullName>
    </submittedName>
</protein>
<dbReference type="MGI" id="MGI:3642166">
    <property type="gene designation" value="Gm9748"/>
</dbReference>
<dbReference type="EMBL" id="AK006960">
    <property type="protein sequence ID" value="BAB24807.1"/>
    <property type="molecule type" value="mRNA"/>
</dbReference>
<dbReference type="AGR" id="MGI:3642166"/>
<reference evidence="2" key="7">
    <citation type="journal article" date="2005" name="Science">
        <title>The Transcriptional Landscape of the Mammalian Genome.</title>
        <authorList>
            <consortium name="The FANTOM Consortium"/>
            <consortium name="Riken Genome Exploration Research Group and Genome Science Group (Genome Network Project Core Group)"/>
        </authorList>
    </citation>
    <scope>NUCLEOTIDE SEQUENCE</scope>
    <source>
        <strain evidence="2">C57BL/6J</strain>
        <tissue evidence="2">Testis</tissue>
    </source>
</reference>
<reference evidence="2" key="1">
    <citation type="journal article" date="1999" name="Methods Enzymol.">
        <title>High-efficiency full-length cDNA cloning.</title>
        <authorList>
            <person name="Carninci P."/>
            <person name="Hayashizaki Y."/>
        </authorList>
    </citation>
    <scope>NUCLEOTIDE SEQUENCE</scope>
    <source>
        <strain evidence="2">C57BL/6J</strain>
        <tissue evidence="2">Testis</tissue>
    </source>
</reference>
<gene>
    <name evidence="3" type="primary">Gm9748</name>
    <name evidence="3" type="synonym">Pcdh8</name>
</gene>
<organism evidence="2">
    <name type="scientific">Mus musculus</name>
    <name type="common">Mouse</name>
    <dbReference type="NCBI Taxonomy" id="10090"/>
    <lineage>
        <taxon>Eukaryota</taxon>
        <taxon>Metazoa</taxon>
        <taxon>Chordata</taxon>
        <taxon>Craniata</taxon>
        <taxon>Vertebrata</taxon>
        <taxon>Euteleostomi</taxon>
        <taxon>Mammalia</taxon>
        <taxon>Eutheria</taxon>
        <taxon>Euarchontoglires</taxon>
        <taxon>Glires</taxon>
        <taxon>Rodentia</taxon>
        <taxon>Myomorpha</taxon>
        <taxon>Muroidea</taxon>
        <taxon>Muridae</taxon>
        <taxon>Murinae</taxon>
        <taxon>Mus</taxon>
        <taxon>Mus</taxon>
    </lineage>
</organism>
<accession>Q9CVQ7</accession>
<proteinExistence type="evidence at transcript level"/>
<name>Q9CVQ7_MOUSE</name>
<feature type="non-terminal residue" evidence="2">
    <location>
        <position position="1"/>
    </location>
</feature>
<evidence type="ECO:0000256" key="1">
    <source>
        <dbReference type="SAM" id="MobiDB-lite"/>
    </source>
</evidence>
<feature type="compositionally biased region" description="Gly residues" evidence="1">
    <location>
        <begin position="29"/>
        <end position="43"/>
    </location>
</feature>
<evidence type="ECO:0000313" key="3">
    <source>
        <dbReference type="MGI" id="MGI:3642166"/>
    </source>
</evidence>
<reference evidence="2" key="4">
    <citation type="submission" date="2000-07" db="EMBL/GenBank/DDBJ databases">
        <authorList>
            <person name="Adachi J."/>
            <person name="Aizawa K."/>
            <person name="Akahira S."/>
            <person name="Akimura T."/>
            <person name="Arai A."/>
            <person name="Aono H."/>
            <person name="Arakawa T."/>
            <person name="Bono H."/>
            <person name="Carninci P."/>
            <person name="Fukuda S."/>
            <person name="Fukunishi Y."/>
            <person name="Furuno M."/>
            <person name="Hanagaki T."/>
            <person name="Hara A."/>
            <person name="Hayatsu N."/>
            <person name="Hiramoto K."/>
            <person name="Hiraoka T."/>
            <person name="Hori F."/>
            <person name="Imotani K."/>
            <person name="Ishii Y."/>
            <person name="Itoh M."/>
            <person name="Izawa M."/>
            <person name="Kasukawa T."/>
            <person name="Kato H."/>
            <person name="Kawai J."/>
            <person name="Kojima Y."/>
            <person name="Konno H."/>
            <person name="Kouda M."/>
            <person name="Koya S."/>
            <person name="Kurihara C."/>
            <person name="Matsuyama T."/>
            <person name="Miyazaki A."/>
            <person name="Nishi K."/>
            <person name="Nomura K."/>
            <person name="Numazaki R."/>
            <person name="Ohno M."/>
            <person name="Okazaki Y."/>
            <person name="Okido T."/>
            <person name="Owa C."/>
            <person name="Saito H."/>
            <person name="Saito R."/>
            <person name="Sakai C."/>
            <person name="Sakai K."/>
            <person name="Sano H."/>
            <person name="Sasaki D."/>
            <person name="Shibata K."/>
            <person name="Shibata Y."/>
            <person name="Shinagawa A."/>
            <person name="Shiraki T."/>
            <person name="Sogabe Y."/>
            <person name="Suzuki H."/>
            <person name="Tagami M."/>
            <person name="Tagawa A."/>
            <person name="Takahashi F."/>
            <person name="Tanaka T."/>
            <person name="Tejima Y."/>
            <person name="Toya T."/>
            <person name="Yamamura T."/>
            <person name="Yasunishi A."/>
            <person name="Yoshida K."/>
            <person name="Yoshino M."/>
            <person name="Muramatsu M."/>
            <person name="Hayashizaki Y."/>
        </authorList>
    </citation>
    <scope>NUCLEOTIDE SEQUENCE</scope>
    <source>
        <strain evidence="2">C57BL/6J</strain>
        <tissue evidence="2">Testis</tissue>
    </source>
</reference>
<reference evidence="2" key="3">
    <citation type="journal article" date="2000" name="Genome Res.">
        <title>RIKEN integrated sequence analysis (RISA) system--384-format sequencing pipeline with 384 multicapillary sequencer.</title>
        <authorList>
            <person name="Shibata K."/>
            <person name="Itoh M."/>
            <person name="Aizawa K."/>
            <person name="Nagaoka S."/>
            <person name="Sasaki N."/>
            <person name="Carninci P."/>
            <person name="Konno H."/>
            <person name="Akiyama J."/>
            <person name="Nishi K."/>
            <person name="Kitsunai T."/>
            <person name="Tashiro H."/>
            <person name="Itoh M."/>
            <person name="Sumi N."/>
            <person name="Ishii Y."/>
            <person name="Nakamura S."/>
            <person name="Hazama M."/>
            <person name="Nishine T."/>
            <person name="Harada A."/>
            <person name="Yamamoto R."/>
            <person name="Matsumoto H."/>
            <person name="Sakaguchi S."/>
            <person name="Ikegami T."/>
            <person name="Kashiwagi K."/>
            <person name="Fujiwake S."/>
            <person name="Inoue K."/>
            <person name="Togawa Y."/>
            <person name="Izawa M."/>
            <person name="Ohara E."/>
            <person name="Watahiki M."/>
            <person name="Yoneda Y."/>
            <person name="Ishikawa T."/>
            <person name="Ozawa K."/>
            <person name="Tanaka T."/>
            <person name="Matsuura S."/>
            <person name="Kawai J."/>
            <person name="Okazaki Y."/>
            <person name="Muramatsu M."/>
            <person name="Inoue Y."/>
            <person name="Kira A."/>
            <person name="Hayashizaki Y."/>
        </authorList>
    </citation>
    <scope>NUCLEOTIDE SEQUENCE</scope>
    <source>
        <strain evidence="2">C57BL/6J</strain>
        <tissue evidence="2">Testis</tissue>
    </source>
</reference>
<reference evidence="2" key="5">
    <citation type="journal article" date="2001" name="Nature">
        <title>Functional annotation of a full-length mouse cDNA collection.</title>
        <authorList>
            <consortium name="The RIKEN Genome Exploration Research Group Phase II Team and the FANTOM Consortium"/>
        </authorList>
    </citation>
    <scope>NUCLEOTIDE SEQUENCE</scope>
    <source>
        <strain evidence="2">C57BL/6J</strain>
        <tissue evidence="2">Testis</tissue>
    </source>
</reference>